<feature type="compositionally biased region" description="Basic and acidic residues" evidence="13">
    <location>
        <begin position="287"/>
        <end position="301"/>
    </location>
</feature>
<keyword evidence="8 12" id="KW-0067">ATP-binding</keyword>
<evidence type="ECO:0000256" key="8">
    <source>
        <dbReference type="ARBA" id="ARBA00022840"/>
    </source>
</evidence>
<evidence type="ECO:0000259" key="14">
    <source>
        <dbReference type="PROSITE" id="PS50011"/>
    </source>
</evidence>
<feature type="compositionally biased region" description="Basic and acidic residues" evidence="13">
    <location>
        <begin position="961"/>
        <end position="980"/>
    </location>
</feature>
<feature type="region of interest" description="Disordered" evidence="13">
    <location>
        <begin position="270"/>
        <end position="301"/>
    </location>
</feature>
<dbReference type="PANTHER" id="PTHR15635:SF11">
    <property type="entry name" value="COILED-COIL DOMAIN-CONTAINING PROTEIN 9"/>
    <property type="match status" value="1"/>
</dbReference>
<dbReference type="PROSITE" id="PS00107">
    <property type="entry name" value="PROTEIN_KINASE_ATP"/>
    <property type="match status" value="1"/>
</dbReference>
<feature type="region of interest" description="Disordered" evidence="13">
    <location>
        <begin position="590"/>
        <end position="993"/>
    </location>
</feature>
<dbReference type="Gene3D" id="3.90.810.10">
    <property type="entry name" value="CRIB domain"/>
    <property type="match status" value="1"/>
</dbReference>
<reference evidence="16" key="1">
    <citation type="journal article" date="2021" name="Cell">
        <title>Tracing the genetic footprints of vertebrate landing in non-teleost ray-finned fishes.</title>
        <authorList>
            <person name="Bi X."/>
            <person name="Wang K."/>
            <person name="Yang L."/>
            <person name="Pan H."/>
            <person name="Jiang H."/>
            <person name="Wei Q."/>
            <person name="Fang M."/>
            <person name="Yu H."/>
            <person name="Zhu C."/>
            <person name="Cai Y."/>
            <person name="He Y."/>
            <person name="Gan X."/>
            <person name="Zeng H."/>
            <person name="Yu D."/>
            <person name="Zhu Y."/>
            <person name="Jiang H."/>
            <person name="Qiu Q."/>
            <person name="Yang H."/>
            <person name="Zhang Y.E."/>
            <person name="Wang W."/>
            <person name="Zhu M."/>
            <person name="He S."/>
            <person name="Zhang G."/>
        </authorList>
    </citation>
    <scope>NUCLEOTIDE SEQUENCE</scope>
    <source>
        <strain evidence="16">Allg_001</strain>
    </source>
</reference>
<feature type="compositionally biased region" description="Basic and acidic residues" evidence="13">
    <location>
        <begin position="1072"/>
        <end position="1086"/>
    </location>
</feature>
<keyword evidence="5" id="KW-0808">Transferase</keyword>
<evidence type="ECO:0000256" key="12">
    <source>
        <dbReference type="PROSITE-ProRule" id="PRU10141"/>
    </source>
</evidence>
<gene>
    <name evidence="16" type="primary">Pak4</name>
    <name evidence="16" type="ORF">GTO95_0005389</name>
</gene>
<dbReference type="PROSITE" id="PS50011">
    <property type="entry name" value="PROTEIN_KINASE_DOM"/>
    <property type="match status" value="1"/>
</dbReference>
<feature type="compositionally biased region" description="Low complexity" evidence="13">
    <location>
        <begin position="929"/>
        <end position="940"/>
    </location>
</feature>
<feature type="domain" description="Protein kinase" evidence="14">
    <location>
        <begin position="1634"/>
        <end position="1880"/>
    </location>
</feature>
<dbReference type="EC" id="2.7.11.1" evidence="2"/>
<evidence type="ECO:0000313" key="16">
    <source>
        <dbReference type="EMBL" id="MBN3318417.1"/>
    </source>
</evidence>
<evidence type="ECO:0000313" key="17">
    <source>
        <dbReference type="Proteomes" id="UP000736164"/>
    </source>
</evidence>
<keyword evidence="17" id="KW-1185">Reference proteome</keyword>
<feature type="compositionally biased region" description="Low complexity" evidence="13">
    <location>
        <begin position="1465"/>
        <end position="1483"/>
    </location>
</feature>
<feature type="non-terminal residue" evidence="16">
    <location>
        <position position="1899"/>
    </location>
</feature>
<dbReference type="InterPro" id="IPR029162">
    <property type="entry name" value="InaF-motif"/>
</dbReference>
<keyword evidence="3" id="KW-0723">Serine/threonine-protein kinase</keyword>
<dbReference type="PROSITE" id="PS50108">
    <property type="entry name" value="CRIB"/>
    <property type="match status" value="1"/>
</dbReference>
<evidence type="ECO:0000259" key="15">
    <source>
        <dbReference type="PROSITE" id="PS50108"/>
    </source>
</evidence>
<evidence type="ECO:0000256" key="13">
    <source>
        <dbReference type="SAM" id="MobiDB-lite"/>
    </source>
</evidence>
<dbReference type="Proteomes" id="UP000736164">
    <property type="component" value="Unassembled WGS sequence"/>
</dbReference>
<evidence type="ECO:0000256" key="3">
    <source>
        <dbReference type="ARBA" id="ARBA00022527"/>
    </source>
</evidence>
<keyword evidence="4" id="KW-0597">Phosphoprotein</keyword>
<feature type="region of interest" description="Disordered" evidence="13">
    <location>
        <begin position="465"/>
        <end position="504"/>
    </location>
</feature>
<dbReference type="InterPro" id="IPR000095">
    <property type="entry name" value="CRIB_dom"/>
</dbReference>
<dbReference type="SUPFAM" id="SSF56112">
    <property type="entry name" value="Protein kinase-like (PK-like)"/>
    <property type="match status" value="1"/>
</dbReference>
<proteinExistence type="inferred from homology"/>
<feature type="region of interest" description="Disordered" evidence="13">
    <location>
        <begin position="58"/>
        <end position="88"/>
    </location>
</feature>
<dbReference type="Pfam" id="PF00786">
    <property type="entry name" value="PBD"/>
    <property type="match status" value="1"/>
</dbReference>
<dbReference type="FunFam" id="1.10.510.10:FF:000073">
    <property type="entry name" value="Non-specific serine/threonine protein kinase"/>
    <property type="match status" value="1"/>
</dbReference>
<keyword evidence="6 12" id="KW-0547">Nucleotide-binding</keyword>
<dbReference type="PANTHER" id="PTHR15635">
    <property type="entry name" value="COILED-COIL DOMAIN CONTAINING PROTEIN 9"/>
    <property type="match status" value="1"/>
</dbReference>
<dbReference type="InterPro" id="IPR036936">
    <property type="entry name" value="CRIB_dom_sf"/>
</dbReference>
<keyword evidence="9" id="KW-0175">Coiled coil</keyword>
<feature type="region of interest" description="Disordered" evidence="13">
    <location>
        <begin position="1053"/>
        <end position="1090"/>
    </location>
</feature>
<feature type="compositionally biased region" description="Basic and acidic residues" evidence="13">
    <location>
        <begin position="650"/>
        <end position="680"/>
    </location>
</feature>
<dbReference type="InterPro" id="IPR029336">
    <property type="entry name" value="DUF4594"/>
</dbReference>
<keyword evidence="7 16" id="KW-0418">Kinase</keyword>
<dbReference type="Pfam" id="PF15018">
    <property type="entry name" value="InaF-motif"/>
    <property type="match status" value="1"/>
</dbReference>
<feature type="compositionally biased region" description="Basic and acidic residues" evidence="13">
    <location>
        <begin position="794"/>
        <end position="803"/>
    </location>
</feature>
<dbReference type="FunFam" id="3.30.200.20:FF:000141">
    <property type="entry name" value="Non-specific serine/threonine protein kinase"/>
    <property type="match status" value="1"/>
</dbReference>
<feature type="compositionally biased region" description="Basic and acidic residues" evidence="13">
    <location>
        <begin position="1490"/>
        <end position="1514"/>
    </location>
</feature>
<sequence length="1899" mass="207982">MDVSAPWRQQSESVPKDTGQGAAIRLPGHCGPTGLWFCPPQVPGVGGPLGSPWPGVGRSAGGHAAQDAWGQSLGGHVPQGLHKRAGGRVRDAGVVGAPPAPGVPTDGLEPAAVPPAVPPAALDAVVLCAGHDGARLQPSTYCHIAQQDKQLDQMAEPEPLATAQLATQLEGTEWLAFPVLSQWACAGRAVMEVVRRVVWGSPFLSDTCLLLPCLRGARLEAAEEIETRGGALDLKTKEEKDAELDRRIEALRKKNEALVRRYQEIEEDKKRAEQEGIAVTTSSRKPRPLEAEPEHRRAEKESLTVTVDLSKAPGGCQAVNALSQIVQARRNPWSAAAAALSTRTCKWQGAGVSALADRSVFSQQEKRVISDRKPVSPRGRGQDGEVLFFSHFKKLTISPSRQCDGAGRGRSVCVSGLTQPRTNVKEASLTLDPFVPLSVCQEWEEKRRQNIEKMNEEMEKIAEYERGQRGEGQGEKNPIRNFLDDPRRCGPVPDADRDRKEGSRRHVRNWGGLDFDNVRTGTEWDKEWTSRRPGPKGSVDMTLSMTGRERAEYLRWKKEREQIDQERLARHRNATGQWRREWDAQKADAMFKEDAAVTGVPTADQGGRRDDAKRPPKAPLLGDFLSQGRSKEPGRSRGRGKGRAQGKSYSMHDDRWEDDKPEKEEKKEETAPKKKPEPKDPNVSTKSAPEVTGQEEDEEGWEDTSDGAEEIVGEVSEEEEEEEDVEEVEREEKSSPAASIPAKPLESPHLSSPSGSPRGRQHALLPKVHIPEPQEPQSFQSPEAKPLSPFSPLEGHEPVRDWGEEMEMQSPRSSLGESPLKPDAAPEGSPGPQNPVGPPDGTPVPTTAEAEGPEPSAQTEQDGGRPDPQDVPAATDGQTRVQESPGSPGGPGEQGAEHPKTTKEAGDLSVSEPPSCPPSSQADPGAVLPDSDQTSDPTSSAGPGSAEEPGQPASGAVHITGLREARLAGALGRRERERDGALSVTDRPDCSGGPGLRMLQQLAGQLHLSFHFKKEKDHLTGLLKITEVTCRIRDGAESLVRLPCRSDEEGGQLVAPGPWASLGSGGSTMRGASHDRKEHVGAEKRPSYPGDQRVKVANTATKKWVKVAMAITYFFSVSLASFVLVIYYGVFWSPKAGNSASNSTTNSTGPNATTTCSPSCNVIRLQRTCPDRRAVSLETQRAVHLLTPSATCDSPEPVSVVVSKSERMILFGTLDEFWVKNVGRECSKQYADIGNELKIFGFGVLSLDRYTMSHTALCRESRRSGASVRLLVCLQVSCPPAAMFSKKKKQRIQISAPSNFEHRVHTDFDEQEQRFVGLPRQWQSLIEESARRPKPFIDASVITTVEPRKTIVRGSKIGADGSLTWLLDEFEMMSVTRSNSLRRGSPPTQPRRDSASSGGGQENGEPRPRPPADRHGEDREKYCAPAEIHLSPKQEQPGTGDSGRDRQHGGQSQRPPRSHREDGRPQQQPRGQEPSRPPSYDRTGPPPPPPHRDREPRNHQDQVVRREGTGDKRPKSSYTGRDTSPQSPRDKRPLSGPNIRTPNLPVTDGVAKTVQQTSRPFNTYPRTESDSGRGTSSQELKPGRPHEAPPHNGPTSGGSKPGSGGGVGGKRVSHEQFRAALQMVVDPGDPRTYLDHYIKIGEGSTGIVCIATVKSTGKLVAVKKMDLRKQQRRELLFNEVVIMRDYHHDNVVEMYNSYLVGDELWVVMEFLEGGALTDIVTHTRMNEEQIATVCLSVLKALSVLHAQGVIHRDIKSDSILLTHDGRVKLSDFGFCAQVSKEVQRRKSLVGTPYWMAPELISRLPYGQEVDIWSLGVMVIEMVDGEPPYFNEPPLKAMKMIRDNMPPKLKNIHKASFLDRMLVRDPAQRAAASELLKHPFLSKAGPPSCIVPLMRQNRMR</sequence>
<feature type="non-terminal residue" evidence="16">
    <location>
        <position position="1"/>
    </location>
</feature>
<comment type="similarity">
    <text evidence="1">Belongs to the protein kinase superfamily. STE Ser/Thr protein kinase family. STE20 subfamily.</text>
</comment>
<feature type="compositionally biased region" description="Polar residues" evidence="13">
    <location>
        <begin position="1553"/>
        <end position="1579"/>
    </location>
</feature>
<feature type="domain" description="CRIB" evidence="15">
    <location>
        <begin position="1294"/>
        <end position="1307"/>
    </location>
</feature>
<evidence type="ECO:0000256" key="10">
    <source>
        <dbReference type="ARBA" id="ARBA00047899"/>
    </source>
</evidence>
<dbReference type="EMBL" id="JAAWVO010039847">
    <property type="protein sequence ID" value="MBN3318417.1"/>
    <property type="molecule type" value="Genomic_DNA"/>
</dbReference>
<dbReference type="FunFam" id="3.90.810.10:FF:000002">
    <property type="entry name" value="Non-specific serine/threonine protein kinase"/>
    <property type="match status" value="1"/>
</dbReference>
<evidence type="ECO:0000256" key="2">
    <source>
        <dbReference type="ARBA" id="ARBA00012513"/>
    </source>
</evidence>
<evidence type="ECO:0000256" key="4">
    <source>
        <dbReference type="ARBA" id="ARBA00022553"/>
    </source>
</evidence>
<feature type="compositionally biased region" description="Basic and acidic residues" evidence="13">
    <location>
        <begin position="895"/>
        <end position="906"/>
    </location>
</feature>
<feature type="compositionally biased region" description="Basic and acidic residues" evidence="13">
    <location>
        <begin position="465"/>
        <end position="501"/>
    </location>
</feature>
<evidence type="ECO:0000256" key="6">
    <source>
        <dbReference type="ARBA" id="ARBA00022741"/>
    </source>
</evidence>
<evidence type="ECO:0000256" key="1">
    <source>
        <dbReference type="ARBA" id="ARBA00008874"/>
    </source>
</evidence>
<dbReference type="GO" id="GO:0004674">
    <property type="term" value="F:protein serine/threonine kinase activity"/>
    <property type="evidence" value="ECO:0007669"/>
    <property type="project" value="UniProtKB-KW"/>
</dbReference>
<dbReference type="InterPro" id="IPR000719">
    <property type="entry name" value="Prot_kinase_dom"/>
</dbReference>
<feature type="region of interest" description="Disordered" evidence="13">
    <location>
        <begin position="1377"/>
        <end position="1611"/>
    </location>
</feature>
<comment type="caution">
    <text evidence="16">The sequence shown here is derived from an EMBL/GenBank/DDBJ whole genome shotgun (WGS) entry which is preliminary data.</text>
</comment>
<feature type="compositionally biased region" description="Gly residues" evidence="13">
    <location>
        <begin position="1595"/>
        <end position="1609"/>
    </location>
</feature>
<dbReference type="SMART" id="SM00285">
    <property type="entry name" value="PBD"/>
    <property type="match status" value="1"/>
</dbReference>
<evidence type="ECO:0000256" key="7">
    <source>
        <dbReference type="ARBA" id="ARBA00022777"/>
    </source>
</evidence>
<dbReference type="CDD" id="cd01093">
    <property type="entry name" value="CRIB_PAK_like"/>
    <property type="match status" value="1"/>
</dbReference>
<evidence type="ECO:0000256" key="9">
    <source>
        <dbReference type="ARBA" id="ARBA00023054"/>
    </source>
</evidence>
<dbReference type="InterPro" id="IPR017441">
    <property type="entry name" value="Protein_kinase_ATP_BS"/>
</dbReference>
<feature type="compositionally biased region" description="Polar residues" evidence="13">
    <location>
        <begin position="1516"/>
        <end position="1527"/>
    </location>
</feature>
<feature type="region of interest" description="Disordered" evidence="13">
    <location>
        <begin position="1"/>
        <end position="22"/>
    </location>
</feature>
<name>A0A8J7NRR8_ATRSP</name>
<feature type="binding site" evidence="12">
    <location>
        <position position="1664"/>
    </location>
    <ligand>
        <name>ATP</name>
        <dbReference type="ChEBI" id="CHEBI:30616"/>
    </ligand>
</feature>
<dbReference type="Gene3D" id="1.10.510.10">
    <property type="entry name" value="Transferase(Phosphotransferase) domain 1"/>
    <property type="match status" value="1"/>
</dbReference>
<evidence type="ECO:0000256" key="5">
    <source>
        <dbReference type="ARBA" id="ARBA00022679"/>
    </source>
</evidence>
<feature type="compositionally biased region" description="Acidic residues" evidence="13">
    <location>
        <begin position="693"/>
        <end position="729"/>
    </location>
</feature>
<protein>
    <recommendedName>
        <fullName evidence="2">non-specific serine/threonine protein kinase</fullName>
        <ecNumber evidence="2">2.7.11.1</ecNumber>
    </recommendedName>
</protein>
<comment type="catalytic activity">
    <reaction evidence="11">
        <text>L-seryl-[protein] + ATP = O-phospho-L-seryl-[protein] + ADP + H(+)</text>
        <dbReference type="Rhea" id="RHEA:17989"/>
        <dbReference type="Rhea" id="RHEA-COMP:9863"/>
        <dbReference type="Rhea" id="RHEA-COMP:11604"/>
        <dbReference type="ChEBI" id="CHEBI:15378"/>
        <dbReference type="ChEBI" id="CHEBI:29999"/>
        <dbReference type="ChEBI" id="CHEBI:30616"/>
        <dbReference type="ChEBI" id="CHEBI:83421"/>
        <dbReference type="ChEBI" id="CHEBI:456216"/>
        <dbReference type="EC" id="2.7.11.1"/>
    </reaction>
</comment>
<evidence type="ECO:0000256" key="11">
    <source>
        <dbReference type="ARBA" id="ARBA00048679"/>
    </source>
</evidence>
<comment type="catalytic activity">
    <reaction evidence="10">
        <text>L-threonyl-[protein] + ATP = O-phospho-L-threonyl-[protein] + ADP + H(+)</text>
        <dbReference type="Rhea" id="RHEA:46608"/>
        <dbReference type="Rhea" id="RHEA-COMP:11060"/>
        <dbReference type="Rhea" id="RHEA-COMP:11605"/>
        <dbReference type="ChEBI" id="CHEBI:15378"/>
        <dbReference type="ChEBI" id="CHEBI:30013"/>
        <dbReference type="ChEBI" id="CHEBI:30616"/>
        <dbReference type="ChEBI" id="CHEBI:61977"/>
        <dbReference type="ChEBI" id="CHEBI:456216"/>
        <dbReference type="EC" id="2.7.11.1"/>
    </reaction>
</comment>
<dbReference type="Gene3D" id="3.30.200.20">
    <property type="entry name" value="Phosphorylase Kinase, domain 1"/>
    <property type="match status" value="1"/>
</dbReference>
<dbReference type="Pfam" id="PF15266">
    <property type="entry name" value="DUF4594"/>
    <property type="match status" value="1"/>
</dbReference>
<feature type="compositionally biased region" description="Basic and acidic residues" evidence="13">
    <location>
        <begin position="1404"/>
        <end position="1422"/>
    </location>
</feature>
<dbReference type="InterPro" id="IPR033923">
    <property type="entry name" value="PAK_BD"/>
</dbReference>
<organism evidence="16 17">
    <name type="scientific">Atractosteus spatula</name>
    <name type="common">Alligator gar</name>
    <name type="synonym">Lepisosteus spatula</name>
    <dbReference type="NCBI Taxonomy" id="7917"/>
    <lineage>
        <taxon>Eukaryota</taxon>
        <taxon>Metazoa</taxon>
        <taxon>Chordata</taxon>
        <taxon>Craniata</taxon>
        <taxon>Vertebrata</taxon>
        <taxon>Euteleostomi</taxon>
        <taxon>Actinopterygii</taxon>
        <taxon>Neopterygii</taxon>
        <taxon>Holostei</taxon>
        <taxon>Semionotiformes</taxon>
        <taxon>Lepisosteidae</taxon>
        <taxon>Atractosteus</taxon>
    </lineage>
</organism>
<dbReference type="InterPro" id="IPR011009">
    <property type="entry name" value="Kinase-like_dom_sf"/>
</dbReference>
<accession>A0A8J7NRR8</accession>
<dbReference type="GO" id="GO:0005524">
    <property type="term" value="F:ATP binding"/>
    <property type="evidence" value="ECO:0007669"/>
    <property type="project" value="UniProtKB-UniRule"/>
</dbReference>
<feature type="compositionally biased region" description="Pro residues" evidence="13">
    <location>
        <begin position="832"/>
        <end position="842"/>
    </location>
</feature>
<dbReference type="Pfam" id="PF00069">
    <property type="entry name" value="Pkinase"/>
    <property type="match status" value="1"/>
</dbReference>